<keyword evidence="2" id="KW-1185">Reference proteome</keyword>
<proteinExistence type="predicted"/>
<evidence type="ECO:0000313" key="2">
    <source>
        <dbReference type="Proteomes" id="UP000664167"/>
    </source>
</evidence>
<sequence length="81" mass="8485">QVEAIAAALGREIPFAGISRQEARARMAVVFGAEAADAVLDVTGGDVNDELLAVRDTVSQVTGVPGRLFQQWASENAGAFR</sequence>
<organism evidence="1 2">
    <name type="scientific">Streptomyces beijiangensis</name>
    <dbReference type="NCBI Taxonomy" id="163361"/>
    <lineage>
        <taxon>Bacteria</taxon>
        <taxon>Bacillati</taxon>
        <taxon>Actinomycetota</taxon>
        <taxon>Actinomycetes</taxon>
        <taxon>Kitasatosporales</taxon>
        <taxon>Streptomycetaceae</taxon>
        <taxon>Streptomyces</taxon>
    </lineage>
</organism>
<dbReference type="Proteomes" id="UP000664167">
    <property type="component" value="Unassembled WGS sequence"/>
</dbReference>
<name>A0A939FHY8_9ACTN</name>
<accession>A0A939FHY8</accession>
<evidence type="ECO:0000313" key="1">
    <source>
        <dbReference type="EMBL" id="MBO0517737.1"/>
    </source>
</evidence>
<dbReference type="Gene3D" id="3.40.50.720">
    <property type="entry name" value="NAD(P)-binding Rossmann-like Domain"/>
    <property type="match status" value="1"/>
</dbReference>
<feature type="non-terminal residue" evidence="1">
    <location>
        <position position="1"/>
    </location>
</feature>
<comment type="caution">
    <text evidence="1">The sequence shown here is derived from an EMBL/GenBank/DDBJ whole genome shotgun (WGS) entry which is preliminary data.</text>
</comment>
<dbReference type="EMBL" id="JAFLRJ010000812">
    <property type="protein sequence ID" value="MBO0517737.1"/>
    <property type="molecule type" value="Genomic_DNA"/>
</dbReference>
<protein>
    <submittedName>
        <fullName evidence="1">Capsule biosynthesis protein CapD</fullName>
    </submittedName>
</protein>
<gene>
    <name evidence="1" type="ORF">J0695_39225</name>
</gene>
<reference evidence="1" key="1">
    <citation type="submission" date="2021-03" db="EMBL/GenBank/DDBJ databases">
        <title>Streptomyces poriferae sp. nov., a novel marine sponge-derived Actinobacteria species with anti-MRSA activity.</title>
        <authorList>
            <person name="Sandoval-Powers M."/>
            <person name="Kralova S."/>
            <person name="Nguyen G.-S."/>
            <person name="Fawwal D."/>
            <person name="Degnes K."/>
            <person name="Klinkenberg G."/>
            <person name="Sletta H."/>
            <person name="Wentzel A."/>
            <person name="Liles M.R."/>
        </authorList>
    </citation>
    <scope>NUCLEOTIDE SEQUENCE</scope>
    <source>
        <strain evidence="1">DSM 41794</strain>
    </source>
</reference>
<dbReference type="AlphaFoldDB" id="A0A939FHY8"/>